<keyword evidence="4" id="KW-1185">Reference proteome</keyword>
<dbReference type="AlphaFoldDB" id="H3GPV7"/>
<sequence length="423" mass="47059">MSASFLEPEGDDLATVAEALAFIDACEGSASPSVNGSTSGSDSGGATSPTTLQSGDNAQLSKPKRKRSSKNPAGYSTRLLHRKKAEMQQLREQALALEAKVEYLRRTKAVGVGALAAHAEQLKDRAQSEWMQVAMLEFQRRQRAEVTNRRLKELLKNHKTVDDALKGIILKPSVLQGMEVVLEKPPSVQGPLAVDNSEVIMAQLEKKVAEMYISSKLLFEPESGELPISCEMNRRFDDQLGNVVEIVTKAPLSCPIEAASNALWKELTTIRTYPDKSYRYMQASKPNSMEKNFDQIIRGKAGATPVNGLQFMRKFEEDDRIVVTRAYTMLLPTDGMQLRGRVWTIFSRSETNPIEASEVRFFVQLYMEVQPGFNARPEDITYLRDSAFETWSSKMRGHSQYMLELLIEAASGVPSPALLRGVC</sequence>
<feature type="compositionally biased region" description="Low complexity" evidence="2">
    <location>
        <begin position="29"/>
        <end position="51"/>
    </location>
</feature>
<dbReference type="VEuPathDB" id="FungiDB:KRP23_12137"/>
<evidence type="ECO:0000313" key="3">
    <source>
        <dbReference type="EnsemblProtists" id="Phyra78770"/>
    </source>
</evidence>
<evidence type="ECO:0000313" key="4">
    <source>
        <dbReference type="Proteomes" id="UP000005238"/>
    </source>
</evidence>
<dbReference type="OMA" id="FVQLYME"/>
<reference evidence="3" key="2">
    <citation type="submission" date="2015-06" db="UniProtKB">
        <authorList>
            <consortium name="EnsemblProtists"/>
        </authorList>
    </citation>
    <scope>IDENTIFICATION</scope>
    <source>
        <strain evidence="3">Pr102</strain>
    </source>
</reference>
<reference evidence="4" key="1">
    <citation type="journal article" date="2006" name="Science">
        <title>Phytophthora genome sequences uncover evolutionary origins and mechanisms of pathogenesis.</title>
        <authorList>
            <person name="Tyler B.M."/>
            <person name="Tripathy S."/>
            <person name="Zhang X."/>
            <person name="Dehal P."/>
            <person name="Jiang R.H."/>
            <person name="Aerts A."/>
            <person name="Arredondo F.D."/>
            <person name="Baxter L."/>
            <person name="Bensasson D."/>
            <person name="Beynon J.L."/>
            <person name="Chapman J."/>
            <person name="Damasceno C.M."/>
            <person name="Dorrance A.E."/>
            <person name="Dou D."/>
            <person name="Dickerman A.W."/>
            <person name="Dubchak I.L."/>
            <person name="Garbelotto M."/>
            <person name="Gijzen M."/>
            <person name="Gordon S.G."/>
            <person name="Govers F."/>
            <person name="Grunwald N.J."/>
            <person name="Huang W."/>
            <person name="Ivors K.L."/>
            <person name="Jones R.W."/>
            <person name="Kamoun S."/>
            <person name="Krampis K."/>
            <person name="Lamour K.H."/>
            <person name="Lee M.K."/>
            <person name="McDonald W.H."/>
            <person name="Medina M."/>
            <person name="Meijer H.J."/>
            <person name="Nordberg E.K."/>
            <person name="Maclean D.J."/>
            <person name="Ospina-Giraldo M.D."/>
            <person name="Morris P.F."/>
            <person name="Phuntumart V."/>
            <person name="Putnam N.H."/>
            <person name="Rash S."/>
            <person name="Rose J.K."/>
            <person name="Sakihama Y."/>
            <person name="Salamov A.A."/>
            <person name="Savidor A."/>
            <person name="Scheuring C.F."/>
            <person name="Smith B.M."/>
            <person name="Sobral B.W."/>
            <person name="Terry A."/>
            <person name="Torto-Alalibo T.A."/>
            <person name="Win J."/>
            <person name="Xu Z."/>
            <person name="Zhang H."/>
            <person name="Grigoriev I.V."/>
            <person name="Rokhsar D.S."/>
            <person name="Boore J.L."/>
        </authorList>
    </citation>
    <scope>NUCLEOTIDE SEQUENCE [LARGE SCALE GENOMIC DNA]</scope>
    <source>
        <strain evidence="4">Pr102</strain>
    </source>
</reference>
<protein>
    <recommendedName>
        <fullName evidence="5">START domain-containing protein</fullName>
    </recommendedName>
</protein>
<proteinExistence type="predicted"/>
<accession>H3GPV7</accession>
<dbReference type="HOGENOM" id="CLU_040115_0_0_1"/>
<dbReference type="eggNOG" id="ENOG502REWQ">
    <property type="taxonomic scope" value="Eukaryota"/>
</dbReference>
<organism evidence="3 4">
    <name type="scientific">Phytophthora ramorum</name>
    <name type="common">Sudden oak death agent</name>
    <dbReference type="NCBI Taxonomy" id="164328"/>
    <lineage>
        <taxon>Eukaryota</taxon>
        <taxon>Sar</taxon>
        <taxon>Stramenopiles</taxon>
        <taxon>Oomycota</taxon>
        <taxon>Peronosporomycetes</taxon>
        <taxon>Peronosporales</taxon>
        <taxon>Peronosporaceae</taxon>
        <taxon>Phytophthora</taxon>
    </lineage>
</organism>
<name>H3GPV7_PHYRM</name>
<feature type="region of interest" description="Disordered" evidence="2">
    <location>
        <begin position="29"/>
        <end position="77"/>
    </location>
</feature>
<dbReference type="InParanoid" id="H3GPV7"/>
<evidence type="ECO:0000256" key="2">
    <source>
        <dbReference type="SAM" id="MobiDB-lite"/>
    </source>
</evidence>
<dbReference type="VEuPathDB" id="FungiDB:KRP22_9100"/>
<dbReference type="EMBL" id="DS566031">
    <property type="status" value="NOT_ANNOTATED_CDS"/>
    <property type="molecule type" value="Genomic_DNA"/>
</dbReference>
<dbReference type="Proteomes" id="UP000005238">
    <property type="component" value="Unassembled WGS sequence"/>
</dbReference>
<dbReference type="EnsemblProtists" id="Phyra78770">
    <property type="protein sequence ID" value="Phyra78770"/>
    <property type="gene ID" value="Phyra78770"/>
</dbReference>
<keyword evidence="1" id="KW-0175">Coiled coil</keyword>
<evidence type="ECO:0000256" key="1">
    <source>
        <dbReference type="SAM" id="Coils"/>
    </source>
</evidence>
<feature type="coiled-coil region" evidence="1">
    <location>
        <begin position="80"/>
        <end position="107"/>
    </location>
</feature>
<evidence type="ECO:0008006" key="5">
    <source>
        <dbReference type="Google" id="ProtNLM"/>
    </source>
</evidence>